<accession>A0A327NQ97</accession>
<dbReference type="NCBIfam" id="NF033668">
    <property type="entry name" value="rSAM_PA0069"/>
    <property type="match status" value="1"/>
</dbReference>
<dbReference type="Proteomes" id="UP000249016">
    <property type="component" value="Unassembled WGS sequence"/>
</dbReference>
<dbReference type="PANTHER" id="PTHR43432:SF3">
    <property type="entry name" value="SLR0285 PROTEIN"/>
    <property type="match status" value="1"/>
</dbReference>
<dbReference type="RefSeq" id="WP_111348302.1">
    <property type="nucleotide sequence ID" value="NZ_QLII01000001.1"/>
</dbReference>
<dbReference type="PANTHER" id="PTHR43432">
    <property type="entry name" value="SLR0285 PROTEIN"/>
    <property type="match status" value="1"/>
</dbReference>
<dbReference type="SMART" id="SM00729">
    <property type="entry name" value="Elp3"/>
    <property type="match status" value="1"/>
</dbReference>
<dbReference type="SFLD" id="SFLDG01084">
    <property type="entry name" value="Uncharacterised_Radical_SAM_Su"/>
    <property type="match status" value="1"/>
</dbReference>
<comment type="caution">
    <text evidence="5">The sequence shown here is derived from an EMBL/GenBank/DDBJ whole genome shotgun (WGS) entry which is preliminary data.</text>
</comment>
<evidence type="ECO:0000313" key="6">
    <source>
        <dbReference type="Proteomes" id="UP000249016"/>
    </source>
</evidence>
<feature type="domain" description="Elp3/MiaA/NifB-like radical SAM core" evidence="4">
    <location>
        <begin position="64"/>
        <end position="292"/>
    </location>
</feature>
<keyword evidence="2" id="KW-0408">Iron</keyword>
<organism evidence="5 6">
    <name type="scientific">Spirosoma telluris</name>
    <dbReference type="NCBI Taxonomy" id="2183553"/>
    <lineage>
        <taxon>Bacteria</taxon>
        <taxon>Pseudomonadati</taxon>
        <taxon>Bacteroidota</taxon>
        <taxon>Cytophagia</taxon>
        <taxon>Cytophagales</taxon>
        <taxon>Cytophagaceae</taxon>
        <taxon>Spirosoma</taxon>
    </lineage>
</organism>
<dbReference type="GO" id="GO:0003824">
    <property type="term" value="F:catalytic activity"/>
    <property type="evidence" value="ECO:0007669"/>
    <property type="project" value="InterPro"/>
</dbReference>
<dbReference type="SFLD" id="SFLDS00029">
    <property type="entry name" value="Radical_SAM"/>
    <property type="match status" value="1"/>
</dbReference>
<keyword evidence="1" id="KW-0479">Metal-binding</keyword>
<evidence type="ECO:0000313" key="5">
    <source>
        <dbReference type="EMBL" id="RAI77540.1"/>
    </source>
</evidence>
<evidence type="ECO:0000256" key="3">
    <source>
        <dbReference type="ARBA" id="ARBA00023014"/>
    </source>
</evidence>
<dbReference type="OrthoDB" id="9785699at2"/>
<sequence>MGDYKKGRGAQFNSDNSFSKHHYKLDNLSASYDDDFPEPTVKTKFLLETPKQIISRSNSPDIGFSASINPYQGCEHGCIYCYARPTHEYWGFSAGLDFESKIMVKKNAPDLLEKQFQSRSYKPEVIHFSGNTDCYQPAERTYQLTRRMLSLCLHYRNPVSIITKNALILRDLDILKPMAALNLVSVAISITTLTESLRLLMEPRTVTATQRFKTMQALHQAGVPVGVMTAPIIPSLNDHEIPKLIEQAASRGACWAAYTLVRLNGALGPLFTDWLNQSFPDRAERVLNQIADCHGGQLNDSRFKTRMSGEGKYAQQIAQLHRISCQKYLSDRQPPSLTTELFRPAGQLGLFDYV</sequence>
<dbReference type="AlphaFoldDB" id="A0A327NQ97"/>
<dbReference type="InterPro" id="IPR040086">
    <property type="entry name" value="MJ0683-like"/>
</dbReference>
<dbReference type="EMBL" id="QLII01000001">
    <property type="protein sequence ID" value="RAI77540.1"/>
    <property type="molecule type" value="Genomic_DNA"/>
</dbReference>
<evidence type="ECO:0000259" key="4">
    <source>
        <dbReference type="SMART" id="SM00729"/>
    </source>
</evidence>
<reference evidence="5 6" key="1">
    <citation type="submission" date="2018-06" db="EMBL/GenBank/DDBJ databases">
        <title>Spirosoma sp. HMF3257 Genome sequencing and assembly.</title>
        <authorList>
            <person name="Kang H."/>
            <person name="Cha I."/>
            <person name="Kim H."/>
            <person name="Kang J."/>
            <person name="Joh K."/>
        </authorList>
    </citation>
    <scope>NUCLEOTIDE SEQUENCE [LARGE SCALE GENOMIC DNA]</scope>
    <source>
        <strain evidence="5 6">HMF3257</strain>
    </source>
</reference>
<dbReference type="CDD" id="cd01335">
    <property type="entry name" value="Radical_SAM"/>
    <property type="match status" value="1"/>
</dbReference>
<evidence type="ECO:0000256" key="1">
    <source>
        <dbReference type="ARBA" id="ARBA00022723"/>
    </source>
</evidence>
<name>A0A327NQ97_9BACT</name>
<evidence type="ECO:0000256" key="2">
    <source>
        <dbReference type="ARBA" id="ARBA00023004"/>
    </source>
</evidence>
<dbReference type="Pfam" id="PF04055">
    <property type="entry name" value="Radical_SAM"/>
    <property type="match status" value="1"/>
</dbReference>
<gene>
    <name evidence="5" type="ORF">HMF3257_31395</name>
</gene>
<dbReference type="SUPFAM" id="SSF102114">
    <property type="entry name" value="Radical SAM enzymes"/>
    <property type="match status" value="1"/>
</dbReference>
<protein>
    <submittedName>
        <fullName evidence="5">Radical SAM protein</fullName>
    </submittedName>
</protein>
<dbReference type="GO" id="GO:0051536">
    <property type="term" value="F:iron-sulfur cluster binding"/>
    <property type="evidence" value="ECO:0007669"/>
    <property type="project" value="UniProtKB-KW"/>
</dbReference>
<dbReference type="InterPro" id="IPR006638">
    <property type="entry name" value="Elp3/MiaA/NifB-like_rSAM"/>
</dbReference>
<proteinExistence type="predicted"/>
<keyword evidence="6" id="KW-1185">Reference proteome</keyword>
<keyword evidence="3" id="KW-0411">Iron-sulfur</keyword>
<dbReference type="InterPro" id="IPR058240">
    <property type="entry name" value="rSAM_sf"/>
</dbReference>
<dbReference type="GO" id="GO:0046872">
    <property type="term" value="F:metal ion binding"/>
    <property type="evidence" value="ECO:0007669"/>
    <property type="project" value="UniProtKB-KW"/>
</dbReference>
<dbReference type="InterPro" id="IPR007197">
    <property type="entry name" value="rSAM"/>
</dbReference>
<dbReference type="Gene3D" id="3.80.30.30">
    <property type="match status" value="1"/>
</dbReference>